<feature type="domain" description="DUF4116" evidence="1">
    <location>
        <begin position="275"/>
        <end position="320"/>
    </location>
</feature>
<organism evidence="3">
    <name type="scientific">Naegleria gruberi</name>
    <name type="common">Amoeba</name>
    <dbReference type="NCBI Taxonomy" id="5762"/>
    <lineage>
        <taxon>Eukaryota</taxon>
        <taxon>Discoba</taxon>
        <taxon>Heterolobosea</taxon>
        <taxon>Tetramitia</taxon>
        <taxon>Eutetramitia</taxon>
        <taxon>Vahlkampfiidae</taxon>
        <taxon>Naegleria</taxon>
    </lineage>
</organism>
<protein>
    <submittedName>
        <fullName evidence="2">Predicted protein</fullName>
    </submittedName>
</protein>
<keyword evidence="3" id="KW-1185">Reference proteome</keyword>
<dbReference type="InterPro" id="IPR025197">
    <property type="entry name" value="DUF4116"/>
</dbReference>
<name>D2VJX7_NAEGR</name>
<dbReference type="Proteomes" id="UP000006671">
    <property type="component" value="Unassembled WGS sequence"/>
</dbReference>
<gene>
    <name evidence="2" type="ORF">NAEGRDRAFT_69197</name>
</gene>
<evidence type="ECO:0000313" key="3">
    <source>
        <dbReference type="Proteomes" id="UP000006671"/>
    </source>
</evidence>
<feature type="domain" description="DUF4116" evidence="1">
    <location>
        <begin position="404"/>
        <end position="450"/>
    </location>
</feature>
<feature type="domain" description="DUF4116" evidence="1">
    <location>
        <begin position="175"/>
        <end position="214"/>
    </location>
</feature>
<dbReference type="EMBL" id="GG738877">
    <property type="protein sequence ID" value="EFC42768.1"/>
    <property type="molecule type" value="Genomic_DNA"/>
</dbReference>
<reference evidence="2 3" key="1">
    <citation type="journal article" date="2010" name="Cell">
        <title>The genome of Naegleria gruberi illuminates early eukaryotic versatility.</title>
        <authorList>
            <person name="Fritz-Laylin L.K."/>
            <person name="Prochnik S.E."/>
            <person name="Ginger M.L."/>
            <person name="Dacks J.B."/>
            <person name="Carpenter M.L."/>
            <person name="Field M.C."/>
            <person name="Kuo A."/>
            <person name="Paredez A."/>
            <person name="Chapman J."/>
            <person name="Pham J."/>
            <person name="Shu S."/>
            <person name="Neupane R."/>
            <person name="Cipriano M."/>
            <person name="Mancuso J."/>
            <person name="Tu H."/>
            <person name="Salamov A."/>
            <person name="Lindquist E."/>
            <person name="Shapiro H."/>
            <person name="Lucas S."/>
            <person name="Grigoriev I.V."/>
            <person name="Cande W.Z."/>
            <person name="Fulton C."/>
            <person name="Rokhsar D.S."/>
            <person name="Dawson S.C."/>
        </authorList>
    </citation>
    <scope>NUCLEOTIDE SEQUENCE [LARGE SCALE GENOMIC DNA]</scope>
    <source>
        <strain evidence="2 3">NEG-M</strain>
    </source>
</reference>
<evidence type="ECO:0000313" key="2">
    <source>
        <dbReference type="EMBL" id="EFC42768.1"/>
    </source>
</evidence>
<dbReference type="GeneID" id="8852856"/>
<accession>D2VJX7</accession>
<sequence length="473" mass="55468">MLTNNQELVSIILDSNFKSDSLKSIFGNYLINQQELKYLHILAFVYSNNYKNTNYNHSSSRVRTLENRELIKLCLHKCGTFIKLLEDKFRNDRELALIAVKSNSNAYTFISRDLQDDEEICMETLLNANFGTGFNTLELIFTKFPGFGLHEDVLLHNLQFSADLLRFADRSLVGNKEFMMKAVKVNANSIQYASPQIRNDEEVVMEAVLLQPHVIFGIHSTNPDFILKYIEKSQIPTILKFVDWDIRNNRNIVWEIIKKNPSEFKYASYELKGNDREIVEYVVQIDGQLLLEYVEEPLIQDRDIVQLAIRNNPMAIRFANYFQNDREIVELALSMNKDAIQFASKRLREEIEYQSQLDNDLYGNETVSKSDNHEVDNDLYGNESVSNILNDEIIPQDFNLIYYREKMLESIKWNESYLKSVENSLDLNRSFIRDCIRNNKNCLLFIRNHFLMDKEFILFACSNYSIQDFSCEF</sequence>
<dbReference type="InParanoid" id="D2VJX7"/>
<dbReference type="RefSeq" id="XP_002675512.1">
    <property type="nucleotide sequence ID" value="XM_002675466.1"/>
</dbReference>
<evidence type="ECO:0000259" key="1">
    <source>
        <dbReference type="Pfam" id="PF13475"/>
    </source>
</evidence>
<dbReference type="Pfam" id="PF13475">
    <property type="entry name" value="DUF4116"/>
    <property type="match status" value="6"/>
</dbReference>
<dbReference type="AlphaFoldDB" id="D2VJX7"/>
<proteinExistence type="predicted"/>
<feature type="domain" description="DUF4116" evidence="1">
    <location>
        <begin position="321"/>
        <end position="348"/>
    </location>
</feature>
<dbReference type="VEuPathDB" id="AmoebaDB:NAEGRDRAFT_69197"/>
<feature type="domain" description="DUF4116" evidence="1">
    <location>
        <begin position="67"/>
        <end position="115"/>
    </location>
</feature>
<feature type="domain" description="DUF4116" evidence="1">
    <location>
        <begin position="222"/>
        <end position="272"/>
    </location>
</feature>
<dbReference type="KEGG" id="ngr:NAEGRDRAFT_69197"/>